<organism evidence="2 3">
    <name type="scientific">Pelusios castaneus</name>
    <name type="common">West African mud turtle</name>
    <dbReference type="NCBI Taxonomy" id="367368"/>
    <lineage>
        <taxon>Eukaryota</taxon>
        <taxon>Metazoa</taxon>
        <taxon>Chordata</taxon>
        <taxon>Craniata</taxon>
        <taxon>Vertebrata</taxon>
        <taxon>Euteleostomi</taxon>
        <taxon>Archelosauria</taxon>
        <taxon>Testudinata</taxon>
        <taxon>Testudines</taxon>
        <taxon>Pleurodira</taxon>
        <taxon>Pelomedusidae</taxon>
        <taxon>Pelusios</taxon>
    </lineage>
</organism>
<proteinExistence type="predicted"/>
<reference evidence="2" key="1">
    <citation type="submission" date="2025-08" db="UniProtKB">
        <authorList>
            <consortium name="Ensembl"/>
        </authorList>
    </citation>
    <scope>IDENTIFICATION</scope>
</reference>
<feature type="region of interest" description="Disordered" evidence="1">
    <location>
        <begin position="1"/>
        <end position="35"/>
    </location>
</feature>
<evidence type="ECO:0000313" key="3">
    <source>
        <dbReference type="Proteomes" id="UP000694393"/>
    </source>
</evidence>
<reference evidence="2" key="2">
    <citation type="submission" date="2025-09" db="UniProtKB">
        <authorList>
            <consortium name="Ensembl"/>
        </authorList>
    </citation>
    <scope>IDENTIFICATION</scope>
</reference>
<name>A0A8C8VJL7_9SAUR</name>
<dbReference type="InterPro" id="IPR029195">
    <property type="entry name" value="HCFC1R1"/>
</dbReference>
<keyword evidence="3" id="KW-1185">Reference proteome</keyword>
<dbReference type="Proteomes" id="UP000694393">
    <property type="component" value="Unplaced"/>
</dbReference>
<evidence type="ECO:0000313" key="2">
    <source>
        <dbReference type="Ensembl" id="ENSPCEP00000012918.1"/>
    </source>
</evidence>
<accession>A0A8C8VJL7</accession>
<dbReference type="AlphaFoldDB" id="A0A8C8VJL7"/>
<dbReference type="Ensembl" id="ENSPCET00000013390.1">
    <property type="protein sequence ID" value="ENSPCEP00000012918.1"/>
    <property type="gene ID" value="ENSPCEG00000010262.1"/>
</dbReference>
<sequence>MAGLPLQHSPDSRLEAGSAQENALGHSGPRGGELHRCSTARVSVWGRPHPKQFLSEEKMTAHFNSLSLENDHMYSLRYLTLLPAPRDPSMKLLLWSPPGSRLSHSIRTLLLSPTDLTVPPLPPMGQEQGAPLEEMELGLETSYGLTDSRWICLLPHPVSSPAVASSCPTPAANFPTTVPRLQPQGKLY</sequence>
<evidence type="ECO:0000256" key="1">
    <source>
        <dbReference type="SAM" id="MobiDB-lite"/>
    </source>
</evidence>
<dbReference type="Pfam" id="PF15226">
    <property type="entry name" value="HPIP"/>
    <property type="match status" value="1"/>
</dbReference>
<protein>
    <submittedName>
        <fullName evidence="2">Uncharacterized protein</fullName>
    </submittedName>
</protein>